<evidence type="ECO:0000256" key="1">
    <source>
        <dbReference type="SAM" id="Phobius"/>
    </source>
</evidence>
<feature type="transmembrane region" description="Helical" evidence="1">
    <location>
        <begin position="64"/>
        <end position="86"/>
    </location>
</feature>
<keyword evidence="3" id="KW-1185">Reference proteome</keyword>
<name>A0A918VW75_9HYPH</name>
<comment type="caution">
    <text evidence="2">The sequence shown here is derived from an EMBL/GenBank/DDBJ whole genome shotgun (WGS) entry which is preliminary data.</text>
</comment>
<dbReference type="EMBL" id="BMZE01000004">
    <property type="protein sequence ID" value="GHA35423.1"/>
    <property type="molecule type" value="Genomic_DNA"/>
</dbReference>
<evidence type="ECO:0000313" key="3">
    <source>
        <dbReference type="Proteomes" id="UP000646579"/>
    </source>
</evidence>
<reference evidence="2" key="1">
    <citation type="journal article" date="2014" name="Int. J. Syst. Evol. Microbiol.">
        <title>Complete genome sequence of Corynebacterium casei LMG S-19264T (=DSM 44701T), isolated from a smear-ripened cheese.</title>
        <authorList>
            <consortium name="US DOE Joint Genome Institute (JGI-PGF)"/>
            <person name="Walter F."/>
            <person name="Albersmeier A."/>
            <person name="Kalinowski J."/>
            <person name="Ruckert C."/>
        </authorList>
    </citation>
    <scope>NUCLEOTIDE SEQUENCE</scope>
    <source>
        <strain evidence="2">KCTC 32437</strain>
    </source>
</reference>
<sequence>MPLVLIALLIFLKHVPVVDHLPLARAAGVVAFATGAFLALRLLQPEKAVETNGWSELHASPAEYFAVYGGAALSAALMIAIIHAGWKTVDPIEMIAAFIASLGLAGGATLAAVSGLFQRIRWNHRTLVHRSAFGRLTELAWADVEHCEPSWRGVVISTRGGRRVTYSALHAGAAELAAHATYRARRNAETASQAFASV</sequence>
<reference evidence="2" key="2">
    <citation type="submission" date="2020-09" db="EMBL/GenBank/DDBJ databases">
        <authorList>
            <person name="Sun Q."/>
            <person name="Kim S."/>
        </authorList>
    </citation>
    <scope>NUCLEOTIDE SEQUENCE</scope>
    <source>
        <strain evidence="2">KCTC 32437</strain>
    </source>
</reference>
<feature type="transmembrane region" description="Helical" evidence="1">
    <location>
        <begin position="26"/>
        <end position="43"/>
    </location>
</feature>
<keyword evidence="1" id="KW-0472">Membrane</keyword>
<accession>A0A918VW75</accession>
<evidence type="ECO:0000313" key="2">
    <source>
        <dbReference type="EMBL" id="GHA35423.1"/>
    </source>
</evidence>
<proteinExistence type="predicted"/>
<keyword evidence="1" id="KW-1133">Transmembrane helix</keyword>
<organism evidence="2 3">
    <name type="scientific">Devosia pacifica</name>
    <dbReference type="NCBI Taxonomy" id="1335967"/>
    <lineage>
        <taxon>Bacteria</taxon>
        <taxon>Pseudomonadati</taxon>
        <taxon>Pseudomonadota</taxon>
        <taxon>Alphaproteobacteria</taxon>
        <taxon>Hyphomicrobiales</taxon>
        <taxon>Devosiaceae</taxon>
        <taxon>Devosia</taxon>
    </lineage>
</organism>
<gene>
    <name evidence="2" type="ORF">GCM10007989_34210</name>
</gene>
<protein>
    <submittedName>
        <fullName evidence="2">Uncharacterized protein</fullName>
    </submittedName>
</protein>
<keyword evidence="1" id="KW-0812">Transmembrane</keyword>
<dbReference type="AlphaFoldDB" id="A0A918VW75"/>
<feature type="transmembrane region" description="Helical" evidence="1">
    <location>
        <begin position="92"/>
        <end position="117"/>
    </location>
</feature>
<dbReference type="Proteomes" id="UP000646579">
    <property type="component" value="Unassembled WGS sequence"/>
</dbReference>